<sequence>MVSLVSLSEMSMPLMLLIVHLMLFSLCIEDLVPVALGTHIKALVLSINQVETAAADPLEKIFGLFMEQGTLWPEICCLPEIKSPEISESSLYGYLHQYILSLERNGKLETLEAINERIRKRFKNPKLSNSNRAKVCRHASIACQQLWVDLQTTELWNSSFKDLTHLESLKTKWNPTFAKINNIVIKKASDGDLETANSLLRSSYNFYRESSCVMLPSVVNLSLVSSRLLKEKQFPSGIEGVEPLELSIPRKLLLWAYKLLNGRYAGISAVVKNCEENAKLKMKRGAATSSAPQTTNTNIAMSSHSAAASCKEAANHGGGSEAEVAVVTSGPRVVLPMISAVGSERSNGPQMIPAKEALGFLNPRLSSNRLSQRRRRLRSTIKVVAYDSRWSIPAAATKPPSSKTPETPRRPSTSQLWGESPHSLVTHQNSSLGPVQREPRWWL</sequence>
<dbReference type="InterPro" id="IPR033053">
    <property type="entry name" value="Hir3/CABIN1"/>
</dbReference>
<accession>A0A6A2XNI7</accession>
<evidence type="ECO:0000256" key="4">
    <source>
        <dbReference type="SAM" id="SignalP"/>
    </source>
</evidence>
<keyword evidence="6" id="KW-1185">Reference proteome</keyword>
<keyword evidence="4" id="KW-0732">Signal</keyword>
<evidence type="ECO:0000256" key="1">
    <source>
        <dbReference type="ARBA" id="ARBA00004123"/>
    </source>
</evidence>
<dbReference type="EMBL" id="VEPZ02001470">
    <property type="protein sequence ID" value="KAE8671420.1"/>
    <property type="molecule type" value="Genomic_DNA"/>
</dbReference>
<dbReference type="PANTHER" id="PTHR15502:SF7">
    <property type="entry name" value="CALCINEURIN-BINDING PROTEIN CABIN-1"/>
    <property type="match status" value="1"/>
</dbReference>
<feature type="region of interest" description="Disordered" evidence="3">
    <location>
        <begin position="394"/>
        <end position="443"/>
    </location>
</feature>
<comment type="caution">
    <text evidence="5">The sequence shown here is derived from an EMBL/GenBank/DDBJ whole genome shotgun (WGS) entry which is preliminary data.</text>
</comment>
<reference evidence="5" key="1">
    <citation type="submission" date="2019-09" db="EMBL/GenBank/DDBJ databases">
        <title>Draft genome information of white flower Hibiscus syriacus.</title>
        <authorList>
            <person name="Kim Y.-M."/>
        </authorList>
    </citation>
    <scope>NUCLEOTIDE SEQUENCE [LARGE SCALE GENOMIC DNA]</scope>
    <source>
        <strain evidence="5">YM2019G1</strain>
    </source>
</reference>
<evidence type="ECO:0000256" key="2">
    <source>
        <dbReference type="ARBA" id="ARBA00023242"/>
    </source>
</evidence>
<dbReference type="PANTHER" id="PTHR15502">
    <property type="entry name" value="CALCINEURIN-BINDING PROTEIN CABIN 1-RELATED"/>
    <property type="match status" value="1"/>
</dbReference>
<feature type="compositionally biased region" description="Low complexity" evidence="3">
    <location>
        <begin position="397"/>
        <end position="414"/>
    </location>
</feature>
<evidence type="ECO:0000313" key="6">
    <source>
        <dbReference type="Proteomes" id="UP000436088"/>
    </source>
</evidence>
<gene>
    <name evidence="5" type="ORF">F3Y22_tig00111954pilonHSYRG00128</name>
</gene>
<evidence type="ECO:0000256" key="3">
    <source>
        <dbReference type="SAM" id="MobiDB-lite"/>
    </source>
</evidence>
<dbReference type="Proteomes" id="UP000436088">
    <property type="component" value="Unassembled WGS sequence"/>
</dbReference>
<organism evidence="5 6">
    <name type="scientific">Hibiscus syriacus</name>
    <name type="common">Rose of Sharon</name>
    <dbReference type="NCBI Taxonomy" id="106335"/>
    <lineage>
        <taxon>Eukaryota</taxon>
        <taxon>Viridiplantae</taxon>
        <taxon>Streptophyta</taxon>
        <taxon>Embryophyta</taxon>
        <taxon>Tracheophyta</taxon>
        <taxon>Spermatophyta</taxon>
        <taxon>Magnoliopsida</taxon>
        <taxon>eudicotyledons</taxon>
        <taxon>Gunneridae</taxon>
        <taxon>Pentapetalae</taxon>
        <taxon>rosids</taxon>
        <taxon>malvids</taxon>
        <taxon>Malvales</taxon>
        <taxon>Malvaceae</taxon>
        <taxon>Malvoideae</taxon>
        <taxon>Hibiscus</taxon>
    </lineage>
</organism>
<evidence type="ECO:0000313" key="5">
    <source>
        <dbReference type="EMBL" id="KAE8671420.1"/>
    </source>
</evidence>
<feature type="compositionally biased region" description="Polar residues" evidence="3">
    <location>
        <begin position="423"/>
        <end position="433"/>
    </location>
</feature>
<dbReference type="GO" id="GO:0006325">
    <property type="term" value="P:chromatin organization"/>
    <property type="evidence" value="ECO:0007669"/>
    <property type="project" value="InterPro"/>
</dbReference>
<feature type="chain" id="PRO_5025532435" evidence="4">
    <location>
        <begin position="38"/>
        <end position="443"/>
    </location>
</feature>
<dbReference type="GO" id="GO:0005634">
    <property type="term" value="C:nucleus"/>
    <property type="evidence" value="ECO:0007669"/>
    <property type="project" value="UniProtKB-SubCell"/>
</dbReference>
<proteinExistence type="predicted"/>
<dbReference type="GO" id="GO:0031491">
    <property type="term" value="F:nucleosome binding"/>
    <property type="evidence" value="ECO:0007669"/>
    <property type="project" value="TreeGrafter"/>
</dbReference>
<feature type="signal peptide" evidence="4">
    <location>
        <begin position="1"/>
        <end position="37"/>
    </location>
</feature>
<comment type="subcellular location">
    <subcellularLocation>
        <location evidence="1">Nucleus</location>
    </subcellularLocation>
</comment>
<protein>
    <submittedName>
        <fullName evidence="5">Uncharacterized protein</fullName>
    </submittedName>
</protein>
<name>A0A6A2XNI7_HIBSY</name>
<keyword evidence="2" id="KW-0539">Nucleus</keyword>
<dbReference type="AlphaFoldDB" id="A0A6A2XNI7"/>